<feature type="compositionally biased region" description="Polar residues" evidence="7">
    <location>
        <begin position="350"/>
        <end position="369"/>
    </location>
</feature>
<evidence type="ECO:0000256" key="1">
    <source>
        <dbReference type="ARBA" id="ARBA00004141"/>
    </source>
</evidence>
<dbReference type="SUPFAM" id="SSF103473">
    <property type="entry name" value="MFS general substrate transporter"/>
    <property type="match status" value="2"/>
</dbReference>
<accession>A0A0G4HY62</accession>
<comment type="similarity">
    <text evidence="2">Belongs to the major facilitator superfamily. Sugar transporter (TC 2.A.1.1) family.</text>
</comment>
<feature type="transmembrane region" description="Helical" evidence="8">
    <location>
        <begin position="1058"/>
        <end position="1079"/>
    </location>
</feature>
<keyword evidence="5 8" id="KW-1133">Transmembrane helix</keyword>
<protein>
    <recommendedName>
        <fullName evidence="9">Major facilitator superfamily (MFS) profile domain-containing protein</fullName>
    </recommendedName>
</protein>
<feature type="region of interest" description="Disordered" evidence="7">
    <location>
        <begin position="344"/>
        <end position="475"/>
    </location>
</feature>
<evidence type="ECO:0000256" key="5">
    <source>
        <dbReference type="ARBA" id="ARBA00022989"/>
    </source>
</evidence>
<dbReference type="InterPro" id="IPR020846">
    <property type="entry name" value="MFS_dom"/>
</dbReference>
<reference evidence="10" key="1">
    <citation type="submission" date="2014-11" db="EMBL/GenBank/DDBJ databases">
        <authorList>
            <person name="Otto D Thomas"/>
            <person name="Naeem Raeece"/>
        </authorList>
    </citation>
    <scope>NUCLEOTIDE SEQUENCE</scope>
</reference>
<dbReference type="InterPro" id="IPR036259">
    <property type="entry name" value="MFS_trans_sf"/>
</dbReference>
<feature type="region of interest" description="Disordered" evidence="7">
    <location>
        <begin position="1228"/>
        <end position="1275"/>
    </location>
</feature>
<dbReference type="GO" id="GO:0022857">
    <property type="term" value="F:transmembrane transporter activity"/>
    <property type="evidence" value="ECO:0007669"/>
    <property type="project" value="InterPro"/>
</dbReference>
<evidence type="ECO:0000256" key="7">
    <source>
        <dbReference type="SAM" id="MobiDB-lite"/>
    </source>
</evidence>
<evidence type="ECO:0000256" key="3">
    <source>
        <dbReference type="ARBA" id="ARBA00022448"/>
    </source>
</evidence>
<dbReference type="PANTHER" id="PTHR48020:SF12">
    <property type="entry name" value="PROTON MYO-INOSITOL COTRANSPORTER"/>
    <property type="match status" value="1"/>
</dbReference>
<feature type="compositionally biased region" description="Pro residues" evidence="7">
    <location>
        <begin position="561"/>
        <end position="572"/>
    </location>
</feature>
<feature type="region of interest" description="Disordered" evidence="7">
    <location>
        <begin position="550"/>
        <end position="591"/>
    </location>
</feature>
<feature type="region of interest" description="Disordered" evidence="7">
    <location>
        <begin position="178"/>
        <end position="219"/>
    </location>
</feature>
<feature type="transmembrane region" description="Helical" evidence="8">
    <location>
        <begin position="1132"/>
        <end position="1154"/>
    </location>
</feature>
<feature type="transmembrane region" description="Helical" evidence="8">
    <location>
        <begin position="122"/>
        <end position="143"/>
    </location>
</feature>
<feature type="compositionally biased region" description="Basic and acidic residues" evidence="7">
    <location>
        <begin position="903"/>
        <end position="918"/>
    </location>
</feature>
<feature type="transmembrane region" description="Helical" evidence="8">
    <location>
        <begin position="38"/>
        <end position="56"/>
    </location>
</feature>
<feature type="region of interest" description="Disordered" evidence="7">
    <location>
        <begin position="882"/>
        <end position="941"/>
    </location>
</feature>
<evidence type="ECO:0000259" key="9">
    <source>
        <dbReference type="PROSITE" id="PS50850"/>
    </source>
</evidence>
<feature type="transmembrane region" description="Helical" evidence="8">
    <location>
        <begin position="1091"/>
        <end position="1112"/>
    </location>
</feature>
<name>A0A0G4HY62_9ALVE</name>
<feature type="transmembrane region" description="Helical" evidence="8">
    <location>
        <begin position="95"/>
        <end position="116"/>
    </location>
</feature>
<feature type="compositionally biased region" description="Basic and acidic residues" evidence="7">
    <location>
        <begin position="448"/>
        <end position="457"/>
    </location>
</feature>
<feature type="transmembrane region" description="Helical" evidence="8">
    <location>
        <begin position="1198"/>
        <end position="1219"/>
    </location>
</feature>
<keyword evidence="3" id="KW-0813">Transport</keyword>
<sequence length="1289" mass="134806">MEDPVAKGAFAASIILGAMVGSLVNFPVSDRLGRKRGLLLTNLFFICGPVFVSQSVSLLQLVVARFFTGLGVGITNSLVNLYISEIVPSERRGALSGMSAFAGTLGITISYASNFFLGGFGWRLVVLLSLVPAFLQLCLHGFLPESPRWLVMSGSVEAAEAMLRFVLMGPEALQKYPQTRTPSLLEGEEEEEEVGMVRASTGASSSPSRPAQTAGTEGETQTLTLTLTQGNGNAAAVPAPSVPPPPLRVARSASEGAEQAIAVPRIGEPDGSPTVLEGGGVRSGGSVETLSLQTGGAKGSSKLRCGGWCRGRKGRMMARRLRRWRRAVFPIPFDVAGTFGGGGGGGGDGNLQSNVSGSGSRLLEQTSVSPELHPDPHMAAPQQQKQHRHPTPKSPPAPPTLPYSSPSPRFTPPSLSPISMRQSPQPPQPQRTGHLSASLLPRGPPAQKDQRGPRQSKEGPTTLSEKALPSYVYSNNAKEDSLETLLEEGQMPTSSWIPSREAASVSSPLLLPLAPATPPSRTVPPLIGQKNKIFSGRDQGVRANLIDSAVPFSTNSSPSPSAVPSPVIPSKPPTRHSASSTPTGSSSLFGRPSLCETERRMHLHWHPLAVSLSPSSAGAPQLPVSLVASPHHASSSLNREPHGPFLPNGSSYSDALLEEQKKVRRSCRVSRKRQRTTHTRSEGVQKEGEKSLGGEESLSMGPNKGGAKLSGDIGRAHHSRAEESGAHLVGTIEFPLTPRRDGSAALSLISVSDDTLSSSSAPSLLLPPPRKGAVPVSPDRGEGEQLKRERDGEDNGDGLLPPFPDVSPPRACGSSSRGRREATAVSGRTVRAGGGGGGGRGPSDLASAASELLEELEKKAASQLEAIVRDVNPKGAAIVASAPFSSKAPQTETSSSSSSSANPRRESGSGLRRRDGSRSPRPQSAASNADGIGGNKGDVTPLRDHAQAFSVGVGGRRGERDPVFLVPLPTLKESETRESISVADVASLREGGDGGRGGESGEDETDPGGDLWKSLCVNKRGRRALIVGGTLNALQQFCGINALVYFTPSILEGLGLEGPTATLATFLIASLQLLSLWLVIRLVDSFGRKPLAYVGLGGMVFSLLCLSVSFFLRAKDQEPSEGGAMGMSEISLALGGVLLMKFFFSLSLGPLPYIITAELFPSTCRAAGVSACFFFNWSANLIVTFLTPKLISPAGRAALMFLMFAAFAIAALPFVFFFLPETKGQSLEAAGSAPPPGRPSASSSSAAQGEAVFQGGAAREGRTLGTGKGKLDDAGSSLLQNQIEIPVEK</sequence>
<feature type="compositionally biased region" description="Low complexity" evidence="7">
    <location>
        <begin position="577"/>
        <end position="587"/>
    </location>
</feature>
<evidence type="ECO:0000256" key="4">
    <source>
        <dbReference type="ARBA" id="ARBA00022692"/>
    </source>
</evidence>
<evidence type="ECO:0000256" key="2">
    <source>
        <dbReference type="ARBA" id="ARBA00010992"/>
    </source>
</evidence>
<dbReference type="Pfam" id="PF00083">
    <property type="entry name" value="Sugar_tr"/>
    <property type="match status" value="2"/>
</dbReference>
<proteinExistence type="inferred from homology"/>
<feature type="region of interest" description="Disordered" evidence="7">
    <location>
        <begin position="231"/>
        <end position="303"/>
    </location>
</feature>
<evidence type="ECO:0000256" key="8">
    <source>
        <dbReference type="SAM" id="Phobius"/>
    </source>
</evidence>
<feature type="compositionally biased region" description="Polar residues" evidence="7">
    <location>
        <begin position="201"/>
        <end position="210"/>
    </location>
</feature>
<feature type="compositionally biased region" description="Pro residues" evidence="7">
    <location>
        <begin position="392"/>
        <end position="401"/>
    </location>
</feature>
<dbReference type="VEuPathDB" id="CryptoDB:Cvel_9429"/>
<feature type="region of interest" description="Disordered" evidence="7">
    <location>
        <begin position="633"/>
        <end position="730"/>
    </location>
</feature>
<comment type="subcellular location">
    <subcellularLocation>
        <location evidence="1">Membrane</location>
        <topology evidence="1">Multi-pass membrane protein</topology>
    </subcellularLocation>
</comment>
<feature type="compositionally biased region" description="Low complexity" evidence="7">
    <location>
        <begin position="885"/>
        <end position="902"/>
    </location>
</feature>
<dbReference type="InterPro" id="IPR050814">
    <property type="entry name" value="Myo-inositol_Transporter"/>
</dbReference>
<feature type="compositionally biased region" description="Low complexity" evidence="7">
    <location>
        <begin position="753"/>
        <end position="764"/>
    </location>
</feature>
<dbReference type="PROSITE" id="PS00217">
    <property type="entry name" value="SUGAR_TRANSPORT_2"/>
    <property type="match status" value="1"/>
</dbReference>
<feature type="compositionally biased region" description="Low complexity" evidence="7">
    <location>
        <begin position="550"/>
        <end position="560"/>
    </location>
</feature>
<dbReference type="EMBL" id="CDMZ01004347">
    <property type="protein sequence ID" value="CEM49479.1"/>
    <property type="molecule type" value="Genomic_DNA"/>
</dbReference>
<dbReference type="InterPro" id="IPR005828">
    <property type="entry name" value="MFS_sugar_transport-like"/>
</dbReference>
<feature type="transmembrane region" description="Helical" evidence="8">
    <location>
        <begin position="1166"/>
        <end position="1186"/>
    </location>
</feature>
<feature type="transmembrane region" description="Helical" evidence="8">
    <location>
        <begin position="6"/>
        <end position="26"/>
    </location>
</feature>
<feature type="compositionally biased region" description="Basic residues" evidence="7">
    <location>
        <begin position="662"/>
        <end position="678"/>
    </location>
</feature>
<keyword evidence="4 8" id="KW-0812">Transmembrane</keyword>
<keyword evidence="6 8" id="KW-0472">Membrane</keyword>
<dbReference type="InterPro" id="IPR005829">
    <property type="entry name" value="Sugar_transporter_CS"/>
</dbReference>
<dbReference type="PROSITE" id="PS00216">
    <property type="entry name" value="SUGAR_TRANSPORT_1"/>
    <property type="match status" value="1"/>
</dbReference>
<organism evidence="10">
    <name type="scientific">Chromera velia CCMP2878</name>
    <dbReference type="NCBI Taxonomy" id="1169474"/>
    <lineage>
        <taxon>Eukaryota</taxon>
        <taxon>Sar</taxon>
        <taxon>Alveolata</taxon>
        <taxon>Colpodellida</taxon>
        <taxon>Chromeraceae</taxon>
        <taxon>Chromera</taxon>
    </lineage>
</organism>
<feature type="compositionally biased region" description="Basic and acidic residues" evidence="7">
    <location>
        <begin position="779"/>
        <end position="793"/>
    </location>
</feature>
<dbReference type="GO" id="GO:0016020">
    <property type="term" value="C:membrane"/>
    <property type="evidence" value="ECO:0007669"/>
    <property type="project" value="UniProtKB-SubCell"/>
</dbReference>
<feature type="compositionally biased region" description="Basic and acidic residues" evidence="7">
    <location>
        <begin position="679"/>
        <end position="693"/>
    </location>
</feature>
<feature type="region of interest" description="Disordered" evidence="7">
    <location>
        <begin position="976"/>
        <end position="1007"/>
    </location>
</feature>
<dbReference type="PANTHER" id="PTHR48020">
    <property type="entry name" value="PROTON MYO-INOSITOL COTRANSPORTER"/>
    <property type="match status" value="1"/>
</dbReference>
<dbReference type="PROSITE" id="PS50850">
    <property type="entry name" value="MFS"/>
    <property type="match status" value="1"/>
</dbReference>
<evidence type="ECO:0000256" key="6">
    <source>
        <dbReference type="ARBA" id="ARBA00023136"/>
    </source>
</evidence>
<feature type="region of interest" description="Disordered" evidence="7">
    <location>
        <begin position="753"/>
        <end position="850"/>
    </location>
</feature>
<feature type="compositionally biased region" description="Gly residues" evidence="7">
    <location>
        <begin position="832"/>
        <end position="841"/>
    </location>
</feature>
<evidence type="ECO:0000313" key="10">
    <source>
        <dbReference type="EMBL" id="CEM49479.1"/>
    </source>
</evidence>
<gene>
    <name evidence="10" type="ORF">Cvel_9429</name>
</gene>
<feature type="domain" description="Major facilitator superfamily (MFS) profile" evidence="9">
    <location>
        <begin position="1"/>
        <end position="1223"/>
    </location>
</feature>
<dbReference type="Gene3D" id="1.20.1250.20">
    <property type="entry name" value="MFS general substrate transporter like domains"/>
    <property type="match status" value="2"/>
</dbReference>